<dbReference type="SUPFAM" id="SSF47336">
    <property type="entry name" value="ACP-like"/>
    <property type="match status" value="1"/>
</dbReference>
<dbReference type="PROSITE" id="PS50075">
    <property type="entry name" value="CARRIER"/>
    <property type="match status" value="1"/>
</dbReference>
<reference evidence="2 3" key="1">
    <citation type="submission" date="2023-03" db="EMBL/GenBank/DDBJ databases">
        <title>Draft genome sequence of Streptomyces sp. RB6PN23 isolated from peat swamp forest in Thailand.</title>
        <authorList>
            <person name="Klaysubun C."/>
            <person name="Duangmal K."/>
        </authorList>
    </citation>
    <scope>NUCLEOTIDE SEQUENCE [LARGE SCALE GENOMIC DNA]</scope>
    <source>
        <strain evidence="2 3">RB6PN23</strain>
    </source>
</reference>
<accession>A0ABT5ZGW1</accession>
<sequence>MMYDYLRNLLEETFRVSGEIAPDKSFEDLDLDSLTTAEICAALEDDLKVTIDDAEVNQQITLGELADLLQHKGAVLSR</sequence>
<dbReference type="EMBL" id="JARJBC010000003">
    <property type="protein sequence ID" value="MDF3289064.1"/>
    <property type="molecule type" value="Genomic_DNA"/>
</dbReference>
<evidence type="ECO:0000313" key="2">
    <source>
        <dbReference type="EMBL" id="MDF3289064.1"/>
    </source>
</evidence>
<proteinExistence type="predicted"/>
<protein>
    <submittedName>
        <fullName evidence="2">Acyl carrier protein</fullName>
    </submittedName>
</protein>
<evidence type="ECO:0000259" key="1">
    <source>
        <dbReference type="PROSITE" id="PS50075"/>
    </source>
</evidence>
<dbReference type="InterPro" id="IPR009081">
    <property type="entry name" value="PP-bd_ACP"/>
</dbReference>
<keyword evidence="3" id="KW-1185">Reference proteome</keyword>
<feature type="domain" description="Carrier" evidence="1">
    <location>
        <begin position="1"/>
        <end position="73"/>
    </location>
</feature>
<dbReference type="Gene3D" id="1.10.1200.10">
    <property type="entry name" value="ACP-like"/>
    <property type="match status" value="1"/>
</dbReference>
<comment type="caution">
    <text evidence="2">The sequence shown here is derived from an EMBL/GenBank/DDBJ whole genome shotgun (WGS) entry which is preliminary data.</text>
</comment>
<organism evidence="2 3">
    <name type="scientific">Streptomyces silvisoli</name>
    <dbReference type="NCBI Taxonomy" id="3034235"/>
    <lineage>
        <taxon>Bacteria</taxon>
        <taxon>Bacillati</taxon>
        <taxon>Actinomycetota</taxon>
        <taxon>Actinomycetes</taxon>
        <taxon>Kitasatosporales</taxon>
        <taxon>Streptomycetaceae</taxon>
        <taxon>Streptomyces</taxon>
    </lineage>
</organism>
<evidence type="ECO:0000313" key="3">
    <source>
        <dbReference type="Proteomes" id="UP001216579"/>
    </source>
</evidence>
<dbReference type="InterPro" id="IPR036736">
    <property type="entry name" value="ACP-like_sf"/>
</dbReference>
<name>A0ABT5ZGW1_9ACTN</name>
<gene>
    <name evidence="2" type="ORF">P3G67_07425</name>
</gene>
<dbReference type="Proteomes" id="UP001216579">
    <property type="component" value="Unassembled WGS sequence"/>
</dbReference>
<dbReference type="RefSeq" id="WP_276092723.1">
    <property type="nucleotide sequence ID" value="NZ_JARJBC010000003.1"/>
</dbReference>
<dbReference type="Pfam" id="PF00550">
    <property type="entry name" value="PP-binding"/>
    <property type="match status" value="1"/>
</dbReference>